<evidence type="ECO:0000256" key="1">
    <source>
        <dbReference type="SAM" id="MobiDB-lite"/>
    </source>
</evidence>
<evidence type="ECO:0000313" key="2">
    <source>
        <dbReference type="EMBL" id="KAL2041819.1"/>
    </source>
</evidence>
<feature type="compositionally biased region" description="Polar residues" evidence="1">
    <location>
        <begin position="1"/>
        <end position="10"/>
    </location>
</feature>
<organism evidence="2 3">
    <name type="scientific">Stereocaulon virgatum</name>
    <dbReference type="NCBI Taxonomy" id="373712"/>
    <lineage>
        <taxon>Eukaryota</taxon>
        <taxon>Fungi</taxon>
        <taxon>Dikarya</taxon>
        <taxon>Ascomycota</taxon>
        <taxon>Pezizomycotina</taxon>
        <taxon>Lecanoromycetes</taxon>
        <taxon>OSLEUM clade</taxon>
        <taxon>Lecanoromycetidae</taxon>
        <taxon>Lecanorales</taxon>
        <taxon>Lecanorineae</taxon>
        <taxon>Stereocaulaceae</taxon>
        <taxon>Stereocaulon</taxon>
    </lineage>
</organism>
<protein>
    <submittedName>
        <fullName evidence="2">Uncharacterized protein</fullName>
    </submittedName>
</protein>
<name>A0ABR4A7D2_9LECA</name>
<dbReference type="EMBL" id="JBEFKJ010000016">
    <property type="protein sequence ID" value="KAL2041819.1"/>
    <property type="molecule type" value="Genomic_DNA"/>
</dbReference>
<reference evidence="2 3" key="1">
    <citation type="submission" date="2024-09" db="EMBL/GenBank/DDBJ databases">
        <title>Rethinking Asexuality: The Enigmatic Case of Functional Sexual Genes in Lepraria (Stereocaulaceae).</title>
        <authorList>
            <person name="Doellman M."/>
            <person name="Sun Y."/>
            <person name="Barcenas-Pena A."/>
            <person name="Lumbsch H.T."/>
            <person name="Grewe F."/>
        </authorList>
    </citation>
    <scope>NUCLEOTIDE SEQUENCE [LARGE SCALE GENOMIC DNA]</scope>
    <source>
        <strain evidence="2 3">Mercado 3170</strain>
    </source>
</reference>
<evidence type="ECO:0000313" key="3">
    <source>
        <dbReference type="Proteomes" id="UP001590950"/>
    </source>
</evidence>
<dbReference type="Proteomes" id="UP001590950">
    <property type="component" value="Unassembled WGS sequence"/>
</dbReference>
<proteinExistence type="predicted"/>
<sequence length="200" mass="22859">MKIASPPQTKNFHDFPLSTSNFPFQSPRSLKTPNLKQNTPKMPSQRKQPVNAPVAKRPNLPTISEIPVPTYDLLIHSTFFESPRDYVTCVLKLHTLPVHLVCMPRKHNGRNIVPTNIVGAHFTRLIEHEKSRDPGKLGDRSVEALDLAVVAELRHRKRNEWFAKCQKTLDGDEPGWKLVEALDVTNLAELPNHEIFEPRW</sequence>
<feature type="compositionally biased region" description="Polar residues" evidence="1">
    <location>
        <begin position="17"/>
        <end position="48"/>
    </location>
</feature>
<keyword evidence="3" id="KW-1185">Reference proteome</keyword>
<gene>
    <name evidence="2" type="ORF">N7G274_005603</name>
</gene>
<accession>A0ABR4A7D2</accession>
<comment type="caution">
    <text evidence="2">The sequence shown here is derived from an EMBL/GenBank/DDBJ whole genome shotgun (WGS) entry which is preliminary data.</text>
</comment>
<feature type="region of interest" description="Disordered" evidence="1">
    <location>
        <begin position="1"/>
        <end position="58"/>
    </location>
</feature>